<organism evidence="3 4">
    <name type="scientific">Scytalidium lignicola</name>
    <name type="common">Hyphomycete</name>
    <dbReference type="NCBI Taxonomy" id="5539"/>
    <lineage>
        <taxon>Eukaryota</taxon>
        <taxon>Fungi</taxon>
        <taxon>Dikarya</taxon>
        <taxon>Ascomycota</taxon>
        <taxon>Pezizomycotina</taxon>
        <taxon>Leotiomycetes</taxon>
        <taxon>Leotiomycetes incertae sedis</taxon>
        <taxon>Scytalidium</taxon>
    </lineage>
</organism>
<feature type="coiled-coil region" evidence="1">
    <location>
        <begin position="158"/>
        <end position="235"/>
    </location>
</feature>
<protein>
    <submittedName>
        <fullName evidence="3">Uncharacterized protein</fullName>
    </submittedName>
</protein>
<feature type="compositionally biased region" description="Polar residues" evidence="2">
    <location>
        <begin position="85"/>
        <end position="96"/>
    </location>
</feature>
<evidence type="ECO:0000256" key="1">
    <source>
        <dbReference type="SAM" id="Coils"/>
    </source>
</evidence>
<dbReference type="AlphaFoldDB" id="A0A3E2H7T3"/>
<feature type="region of interest" description="Disordered" evidence="2">
    <location>
        <begin position="79"/>
        <end position="108"/>
    </location>
</feature>
<keyword evidence="4" id="KW-1185">Reference proteome</keyword>
<name>A0A3E2H7T3_SCYLI</name>
<feature type="non-terminal residue" evidence="3">
    <location>
        <position position="1"/>
    </location>
</feature>
<evidence type="ECO:0000313" key="3">
    <source>
        <dbReference type="EMBL" id="RFU29440.1"/>
    </source>
</evidence>
<evidence type="ECO:0000313" key="4">
    <source>
        <dbReference type="Proteomes" id="UP000258309"/>
    </source>
</evidence>
<dbReference type="EMBL" id="NCSJ02000128">
    <property type="protein sequence ID" value="RFU29440.1"/>
    <property type="molecule type" value="Genomic_DNA"/>
</dbReference>
<proteinExistence type="predicted"/>
<feature type="non-terminal residue" evidence="3">
    <location>
        <position position="241"/>
    </location>
</feature>
<feature type="region of interest" description="Disordered" evidence="2">
    <location>
        <begin position="16"/>
        <end position="46"/>
    </location>
</feature>
<accession>A0A3E2H7T3</accession>
<keyword evidence="1" id="KW-0175">Coiled coil</keyword>
<dbReference type="Proteomes" id="UP000258309">
    <property type="component" value="Unassembled WGS sequence"/>
</dbReference>
<evidence type="ECO:0000256" key="2">
    <source>
        <dbReference type="SAM" id="MobiDB-lite"/>
    </source>
</evidence>
<sequence length="241" mass="27895">MKTRILPKTLPGYQVLACGDRADHPKDKKPKKTNSGETTDLKPIESLEQHEYDVHKWIREIYNAMKKLAEQNQRLISELEKSQRASRSTPSEQGNSPPELPPNYAVETNPIIPIDGVSLRQKKKPISVAIEHMKEEVVQVDGRFLETQEQLRSKTALLWELEYDVRDLEAEVQKLKEVLKNSIPINDDDEMIWPGESTALEMMQEKDIERLKLEKKQQERRIEELERMVRGLESKSAGSTR</sequence>
<gene>
    <name evidence="3" type="ORF">B7463_g6893</name>
</gene>
<comment type="caution">
    <text evidence="3">The sequence shown here is derived from an EMBL/GenBank/DDBJ whole genome shotgun (WGS) entry which is preliminary data.</text>
</comment>
<reference evidence="3 4" key="1">
    <citation type="submission" date="2018-05" db="EMBL/GenBank/DDBJ databases">
        <title>Draft genome sequence of Scytalidium lignicola DSM 105466, a ubiquitous saprotrophic fungus.</title>
        <authorList>
            <person name="Buettner E."/>
            <person name="Gebauer A.M."/>
            <person name="Hofrichter M."/>
            <person name="Liers C."/>
            <person name="Kellner H."/>
        </authorList>
    </citation>
    <scope>NUCLEOTIDE SEQUENCE [LARGE SCALE GENOMIC DNA]</scope>
    <source>
        <strain evidence="3 4">DSM 105466</strain>
    </source>
</reference>